<reference evidence="1 2" key="1">
    <citation type="submission" date="2019-06" db="EMBL/GenBank/DDBJ databases">
        <title>Whole genome shotgun sequence of Cellulomonas gelida NBRC 3748.</title>
        <authorList>
            <person name="Hosoyama A."/>
            <person name="Uohara A."/>
            <person name="Ohji S."/>
            <person name="Ichikawa N."/>
        </authorList>
    </citation>
    <scope>NUCLEOTIDE SEQUENCE [LARGE SCALE GENOMIC DNA]</scope>
    <source>
        <strain evidence="1 2">NBRC 3748</strain>
    </source>
</reference>
<comment type="caution">
    <text evidence="1">The sequence shown here is derived from an EMBL/GenBank/DDBJ whole genome shotgun (WGS) entry which is preliminary data.</text>
</comment>
<organism evidence="1 2">
    <name type="scientific">Cellulomonas gelida</name>
    <dbReference type="NCBI Taxonomy" id="1712"/>
    <lineage>
        <taxon>Bacteria</taxon>
        <taxon>Bacillati</taxon>
        <taxon>Actinomycetota</taxon>
        <taxon>Actinomycetes</taxon>
        <taxon>Micrococcales</taxon>
        <taxon>Cellulomonadaceae</taxon>
        <taxon>Cellulomonas</taxon>
    </lineage>
</organism>
<evidence type="ECO:0000313" key="2">
    <source>
        <dbReference type="Proteomes" id="UP000320461"/>
    </source>
</evidence>
<dbReference type="EMBL" id="BJLQ01000033">
    <property type="protein sequence ID" value="GEA85384.1"/>
    <property type="molecule type" value="Genomic_DNA"/>
</dbReference>
<protein>
    <submittedName>
        <fullName evidence="1">Uncharacterized protein</fullName>
    </submittedName>
</protein>
<keyword evidence="2" id="KW-1185">Reference proteome</keyword>
<dbReference type="AlphaFoldDB" id="A0A4Y3KPS0"/>
<proteinExistence type="predicted"/>
<evidence type="ECO:0000313" key="1">
    <source>
        <dbReference type="EMBL" id="GEA85384.1"/>
    </source>
</evidence>
<accession>A0A4Y3KPS0</accession>
<sequence>MYLSPPPLSLLHSRRAALTQARSALPDAPVVPDAGRRARRGTTVVARSFAATRRAGARSLHRLGDAVAPTERSALVR</sequence>
<dbReference type="Proteomes" id="UP000320461">
    <property type="component" value="Unassembled WGS sequence"/>
</dbReference>
<gene>
    <name evidence="1" type="ORF">CGE01nite_26350</name>
</gene>
<name>A0A4Y3KPS0_9CELL</name>